<evidence type="ECO:0000313" key="3">
    <source>
        <dbReference type="Proteomes" id="UP000294225"/>
    </source>
</evidence>
<dbReference type="EMBL" id="SJKC01000003">
    <property type="protein sequence ID" value="TCC35593.1"/>
    <property type="molecule type" value="Genomic_DNA"/>
</dbReference>
<keyword evidence="2" id="KW-0808">Transferase</keyword>
<reference evidence="2 3" key="1">
    <citation type="submission" date="2019-02" db="EMBL/GenBank/DDBJ databases">
        <title>Kribbella capetownensis sp. nov. and Kribbella speibonae sp. nov., isolated from soil.</title>
        <authorList>
            <person name="Curtis S.M."/>
            <person name="Norton I."/>
            <person name="Everest G.J."/>
            <person name="Meyers P.R."/>
        </authorList>
    </citation>
    <scope>NUCLEOTIDE SEQUENCE [LARGE SCALE GENOMIC DNA]</scope>
    <source>
        <strain evidence="2 3">YM55</strain>
    </source>
</reference>
<dbReference type="PANTHER" id="PTHR21310">
    <property type="entry name" value="AMINOGLYCOSIDE PHOSPHOTRANSFERASE-RELATED-RELATED"/>
    <property type="match status" value="1"/>
</dbReference>
<feature type="domain" description="Aminoglycoside phosphotransferase" evidence="1">
    <location>
        <begin position="31"/>
        <end position="253"/>
    </location>
</feature>
<comment type="caution">
    <text evidence="2">The sequence shown here is derived from an EMBL/GenBank/DDBJ whole genome shotgun (WGS) entry which is preliminary data.</text>
</comment>
<evidence type="ECO:0000313" key="2">
    <source>
        <dbReference type="EMBL" id="TCC35593.1"/>
    </source>
</evidence>
<dbReference type="InterPro" id="IPR011009">
    <property type="entry name" value="Kinase-like_dom_sf"/>
</dbReference>
<organism evidence="2 3">
    <name type="scientific">Kribbella speibonae</name>
    <dbReference type="NCBI Taxonomy" id="1572660"/>
    <lineage>
        <taxon>Bacteria</taxon>
        <taxon>Bacillati</taxon>
        <taxon>Actinomycetota</taxon>
        <taxon>Actinomycetes</taxon>
        <taxon>Propionibacteriales</taxon>
        <taxon>Kribbellaceae</taxon>
        <taxon>Kribbella</taxon>
    </lineage>
</organism>
<dbReference type="Proteomes" id="UP000294225">
    <property type="component" value="Unassembled WGS sequence"/>
</dbReference>
<protein>
    <submittedName>
        <fullName evidence="2">Aminoglycoside phosphotransferase family protein</fullName>
    </submittedName>
</protein>
<dbReference type="InterPro" id="IPR002575">
    <property type="entry name" value="Aminoglycoside_PTrfase"/>
</dbReference>
<sequence>MLRMPPTKPLLHELVAEAGLPEVTSYQELSGHGFDHQVVHATLADSQQVVLRSREESWPVPVGRAQFLTERDLPAPALLGGNEFATLYEYVPGEMLYKLLAENRMTEALWRSVGTAFRRVHAVRFPSGLSGPFGPDSLTLKPIDPVRDLHERIAAAEPRLEANLPFVLPHLPRLHAIIDAHADPLRLATTALLHNDVFPANIIVGADRTTLIDWDWPRVADPAQEVSALDEWMYLAGDTHLPEPFFDAYGPRPPNTSLYRVTGAISWFGRGVFNGWEIDSSLDEARTHQVHGWRDSLVAYLTGLGDRLDEL</sequence>
<name>A0A4R0IPD8_9ACTN</name>
<dbReference type="Pfam" id="PF01636">
    <property type="entry name" value="APH"/>
    <property type="match status" value="1"/>
</dbReference>
<dbReference type="GO" id="GO:0016740">
    <property type="term" value="F:transferase activity"/>
    <property type="evidence" value="ECO:0007669"/>
    <property type="project" value="UniProtKB-KW"/>
</dbReference>
<dbReference type="InterPro" id="IPR051678">
    <property type="entry name" value="AGP_Transferase"/>
</dbReference>
<dbReference type="Gene3D" id="3.90.1200.10">
    <property type="match status" value="1"/>
</dbReference>
<accession>A0A4R0IPD8</accession>
<gene>
    <name evidence="2" type="ORF">E0H92_22930</name>
</gene>
<proteinExistence type="predicted"/>
<dbReference type="AlphaFoldDB" id="A0A4R0IPD8"/>
<dbReference type="SUPFAM" id="SSF56112">
    <property type="entry name" value="Protein kinase-like (PK-like)"/>
    <property type="match status" value="1"/>
</dbReference>
<evidence type="ECO:0000259" key="1">
    <source>
        <dbReference type="Pfam" id="PF01636"/>
    </source>
</evidence>